<keyword evidence="9" id="KW-0067">ATP-binding</keyword>
<keyword evidence="15" id="KW-0812">Transmembrane</keyword>
<evidence type="ECO:0000256" key="7">
    <source>
        <dbReference type="ARBA" id="ARBA00022741"/>
    </source>
</evidence>
<evidence type="ECO:0000256" key="10">
    <source>
        <dbReference type="ARBA" id="ARBA00023012"/>
    </source>
</evidence>
<evidence type="ECO:0000256" key="9">
    <source>
        <dbReference type="ARBA" id="ARBA00022840"/>
    </source>
</evidence>
<proteinExistence type="inferred from homology"/>
<evidence type="ECO:0000313" key="19">
    <source>
        <dbReference type="Proteomes" id="UP000037784"/>
    </source>
</evidence>
<comment type="catalytic activity">
    <reaction evidence="1">
        <text>ATP + protein L-histidine = ADP + protein N-phospho-L-histidine.</text>
        <dbReference type="EC" id="2.7.13.3"/>
    </reaction>
</comment>
<name>A0A0M9UD80_9CHLR</name>
<dbReference type="SMART" id="SM00304">
    <property type="entry name" value="HAMP"/>
    <property type="match status" value="1"/>
</dbReference>
<evidence type="ECO:0000256" key="8">
    <source>
        <dbReference type="ARBA" id="ARBA00022777"/>
    </source>
</evidence>
<reference evidence="18 19" key="1">
    <citation type="journal article" date="2015" name="Genome Announc.">
        <title>Draft Genome Sequence of a Heterotrophic Facultative Anaerobic Thermophilic Bacterium, Ardenticatena maritima Strain 110ST.</title>
        <authorList>
            <person name="Kawaichi S."/>
            <person name="Yoshida T."/>
            <person name="Sako Y."/>
            <person name="Nakamura R."/>
        </authorList>
    </citation>
    <scope>NUCLEOTIDE SEQUENCE [LARGE SCALE GENOMIC DNA]</scope>
    <source>
        <strain evidence="18 19">110S</strain>
    </source>
</reference>
<dbReference type="SMART" id="SM00387">
    <property type="entry name" value="HATPase_c"/>
    <property type="match status" value="1"/>
</dbReference>
<feature type="coiled-coil region" evidence="14">
    <location>
        <begin position="954"/>
        <end position="988"/>
    </location>
</feature>
<evidence type="ECO:0000256" key="5">
    <source>
        <dbReference type="ARBA" id="ARBA00022553"/>
    </source>
</evidence>
<feature type="domain" description="Histidine kinase" evidence="16">
    <location>
        <begin position="988"/>
        <end position="1207"/>
    </location>
</feature>
<dbReference type="SUPFAM" id="SSF55874">
    <property type="entry name" value="ATPase domain of HSP90 chaperone/DNA topoisomerase II/histidine kinase"/>
    <property type="match status" value="1"/>
</dbReference>
<comment type="similarity">
    <text evidence="3">In the N-terminal section; belongs to the phytochrome family.</text>
</comment>
<dbReference type="SUPFAM" id="SSF158472">
    <property type="entry name" value="HAMP domain-like"/>
    <property type="match status" value="1"/>
</dbReference>
<evidence type="ECO:0000256" key="13">
    <source>
        <dbReference type="ARBA" id="ARBA00074306"/>
    </source>
</evidence>
<dbReference type="InterPro" id="IPR005467">
    <property type="entry name" value="His_kinase_dom"/>
</dbReference>
<dbReference type="InterPro" id="IPR003660">
    <property type="entry name" value="HAMP_dom"/>
</dbReference>
<dbReference type="InterPro" id="IPR029016">
    <property type="entry name" value="GAF-like_dom_sf"/>
</dbReference>
<accession>A0A0M9UD80</accession>
<dbReference type="PANTHER" id="PTHR43047:SF72">
    <property type="entry name" value="OSMOSENSING HISTIDINE PROTEIN KINASE SLN1"/>
    <property type="match status" value="1"/>
</dbReference>
<keyword evidence="15" id="KW-1133">Transmembrane helix</keyword>
<dbReference type="Proteomes" id="UP000037784">
    <property type="component" value="Unassembled WGS sequence"/>
</dbReference>
<evidence type="ECO:0000256" key="3">
    <source>
        <dbReference type="ARBA" id="ARBA00006402"/>
    </source>
</evidence>
<dbReference type="PRINTS" id="PR00344">
    <property type="entry name" value="BCTRLSENSOR"/>
</dbReference>
<evidence type="ECO:0000256" key="11">
    <source>
        <dbReference type="ARBA" id="ARBA00023136"/>
    </source>
</evidence>
<evidence type="ECO:0000256" key="6">
    <source>
        <dbReference type="ARBA" id="ARBA00022679"/>
    </source>
</evidence>
<dbReference type="FunFam" id="1.10.287.130:FF:000038">
    <property type="entry name" value="Sensory transduction histidine kinase"/>
    <property type="match status" value="1"/>
</dbReference>
<evidence type="ECO:0000256" key="1">
    <source>
        <dbReference type="ARBA" id="ARBA00000085"/>
    </source>
</evidence>
<sequence length="1229" mass="139450">MAKQIERQPLRQFSRSLVYRIWFGYVVVLGIAIIALLFSYYRITQQQNRILSILTDATSELEAVTHLNEDFSLAEASWELFLTSESNDALAQLTATRAALTQTFNDLETAFADEPERFNTLRAAQAAYQQWESLVVSALENTDTLTEDDKRTLLRETERLAREVQSHIQTLRENEFEEFQALQITSQTLSRDAALIVLVTFLLGALFALGSVVFMMRSIARPVEQFIAATQRVRKGDYSPLALAQAPREFQEVGVAFNQMLDSLRQREQQLNALNAMLRQRVRELNTLLDISRSISSSLDMEEVLRRILRDTVKSFPKARKAIIHLVDEERKMLVPVALSDEEIPVREKPTMHIGEGIAGRAVLERRSFCITDTTKDPAFIDFGSGVRSLMVAPLIIEDRVIGALSIDSDQPGTFTSDHELMLQLLASRVAAAIQNAQLYQQSESRIRALTRLYQSLLRLAGEHDVAALRRHILQEALDMLPARAAALFIKRGEHLFLAEHINMQRHTNLHEILLQGDFITFVRAIGATTGQGPIQGKRNDGSTFTIECKQYIAAPLAWENEVRAILLLLDPEKVANDTVQIFSLLAQEAAAAYENALLLAQEKRRIEQLTLLHEIGRRLYTILDLDHLLTEVVFAIQRAYGYAQVNINLVKDEYAYLAATTDTSLLTRRKNRPLKVGSEGIVGHVAATGKPLIVNDVQNSAFYVPTLEQTRAEMALPIFNRSGEVIGVLDLQDARTNAFDESDLLLLQTLTNQLSVAIENAQLFRKVQQHAEQVTRLLDIIQHLRRQPDLPTLFEQVCRTVSETLGWNTVALFLRDEERGVVLPAAAVSRDPALEKRILGLPPSPIEESFWQHEKYRISQSYFIRAEQLSQEQLEYLRETDRLILQDEVIILNESEGRHRWHPADVLIIPIRLGDRILGHLSVDGPADGLRPTWEQIQVLELFAHQVATAIEDARLISELQARTEELQRANEELARASRLKSEFLANMSHELRTPLNSIIGFSEVLQDEAFGELNEHQHRYLNNILTSARHLLDLINDILDLSKIEAGRMDLHYELFDLHGAIEEVVSVVQPLAEKKGLELKYTLDHAPARIVADRLRFKQVLYNIVSNAIKFTEEGSVTIWAWEESDRLRLTVEDTGVGIPADKLDTIFEAFTRIEEDRYRRSTEGTGLGLTLTRRLVEMHGGRIWIESEEGKGTRVHIEMPLQGQEQVDERTQILNKEGRHDASQE</sequence>
<keyword evidence="7" id="KW-0547">Nucleotide-binding</keyword>
<dbReference type="PROSITE" id="PS50885">
    <property type="entry name" value="HAMP"/>
    <property type="match status" value="1"/>
</dbReference>
<comment type="subcellular location">
    <subcellularLocation>
        <location evidence="2">Membrane</location>
    </subcellularLocation>
</comment>
<dbReference type="RefSeq" id="WP_054493561.1">
    <property type="nucleotide sequence ID" value="NZ_BBZA01000192.1"/>
</dbReference>
<dbReference type="InParanoid" id="A0A0M9UD80"/>
<dbReference type="Pfam" id="PF01590">
    <property type="entry name" value="GAF"/>
    <property type="match status" value="1"/>
</dbReference>
<reference evidence="19" key="2">
    <citation type="submission" date="2015-08" db="EMBL/GenBank/DDBJ databases">
        <title>Draft Genome Sequence of a Heterotrophic Facultative Anaerobic Bacterium Ardenticatena maritima Strain 110S.</title>
        <authorList>
            <person name="Kawaichi S."/>
            <person name="Yoshida T."/>
            <person name="Sako Y."/>
            <person name="Nakamura R."/>
        </authorList>
    </citation>
    <scope>NUCLEOTIDE SEQUENCE [LARGE SCALE GENOMIC DNA]</scope>
    <source>
        <strain evidence="19">110S</strain>
    </source>
</reference>
<dbReference type="InterPro" id="IPR003018">
    <property type="entry name" value="GAF"/>
</dbReference>
<organism evidence="18 19">
    <name type="scientific">Ardenticatena maritima</name>
    <dbReference type="NCBI Taxonomy" id="872965"/>
    <lineage>
        <taxon>Bacteria</taxon>
        <taxon>Bacillati</taxon>
        <taxon>Chloroflexota</taxon>
        <taxon>Ardenticatenia</taxon>
        <taxon>Ardenticatenales</taxon>
        <taxon>Ardenticatenaceae</taxon>
        <taxon>Ardenticatena</taxon>
    </lineage>
</organism>
<dbReference type="PROSITE" id="PS50109">
    <property type="entry name" value="HIS_KIN"/>
    <property type="match status" value="1"/>
</dbReference>
<dbReference type="CDD" id="cd16922">
    <property type="entry name" value="HATPase_EvgS-ArcB-TorS-like"/>
    <property type="match status" value="1"/>
</dbReference>
<dbReference type="SMART" id="SM00065">
    <property type="entry name" value="GAF"/>
    <property type="match status" value="3"/>
</dbReference>
<evidence type="ECO:0000256" key="15">
    <source>
        <dbReference type="SAM" id="Phobius"/>
    </source>
</evidence>
<dbReference type="InterPro" id="IPR036890">
    <property type="entry name" value="HATPase_C_sf"/>
</dbReference>
<dbReference type="InterPro" id="IPR004358">
    <property type="entry name" value="Sig_transdc_His_kin-like_C"/>
</dbReference>
<dbReference type="OrthoDB" id="9790669at2"/>
<dbReference type="GO" id="GO:0005886">
    <property type="term" value="C:plasma membrane"/>
    <property type="evidence" value="ECO:0007669"/>
    <property type="project" value="TreeGrafter"/>
</dbReference>
<feature type="domain" description="HAMP" evidence="17">
    <location>
        <begin position="217"/>
        <end position="269"/>
    </location>
</feature>
<dbReference type="Pfam" id="PF02518">
    <property type="entry name" value="HATPase_c"/>
    <property type="match status" value="1"/>
</dbReference>
<dbReference type="Pfam" id="PF00672">
    <property type="entry name" value="HAMP"/>
    <property type="match status" value="1"/>
</dbReference>
<feature type="transmembrane region" description="Helical" evidence="15">
    <location>
        <begin position="193"/>
        <end position="216"/>
    </location>
</feature>
<evidence type="ECO:0000259" key="17">
    <source>
        <dbReference type="PROSITE" id="PS50885"/>
    </source>
</evidence>
<keyword evidence="19" id="KW-1185">Reference proteome</keyword>
<dbReference type="FunFam" id="3.30.565.10:FF:000010">
    <property type="entry name" value="Sensor histidine kinase RcsC"/>
    <property type="match status" value="1"/>
</dbReference>
<dbReference type="EC" id="2.7.13.3" evidence="4"/>
<gene>
    <name evidence="18" type="ORF">ARMA_2187</name>
</gene>
<evidence type="ECO:0000256" key="2">
    <source>
        <dbReference type="ARBA" id="ARBA00004370"/>
    </source>
</evidence>
<keyword evidence="6" id="KW-0808">Transferase</keyword>
<evidence type="ECO:0000256" key="14">
    <source>
        <dbReference type="SAM" id="Coils"/>
    </source>
</evidence>
<comment type="caution">
    <text evidence="18">The sequence shown here is derived from an EMBL/GenBank/DDBJ whole genome shotgun (WGS) entry which is preliminary data.</text>
</comment>
<dbReference type="AlphaFoldDB" id="A0A0M9UD80"/>
<evidence type="ECO:0000259" key="16">
    <source>
        <dbReference type="PROSITE" id="PS50109"/>
    </source>
</evidence>
<dbReference type="Pfam" id="PF13185">
    <property type="entry name" value="GAF_2"/>
    <property type="match status" value="2"/>
</dbReference>
<dbReference type="Gene3D" id="1.10.287.130">
    <property type="match status" value="1"/>
</dbReference>
<dbReference type="SUPFAM" id="SSF55781">
    <property type="entry name" value="GAF domain-like"/>
    <property type="match status" value="4"/>
</dbReference>
<dbReference type="PANTHER" id="PTHR43047">
    <property type="entry name" value="TWO-COMPONENT HISTIDINE PROTEIN KINASE"/>
    <property type="match status" value="1"/>
</dbReference>
<dbReference type="InterPro" id="IPR036097">
    <property type="entry name" value="HisK_dim/P_sf"/>
</dbReference>
<dbReference type="EMBL" id="BBZA01000192">
    <property type="protein sequence ID" value="GAP63764.1"/>
    <property type="molecule type" value="Genomic_DNA"/>
</dbReference>
<dbReference type="Pfam" id="PF00512">
    <property type="entry name" value="HisKA"/>
    <property type="match status" value="1"/>
</dbReference>
<dbReference type="GO" id="GO:0005524">
    <property type="term" value="F:ATP binding"/>
    <property type="evidence" value="ECO:0007669"/>
    <property type="project" value="UniProtKB-KW"/>
</dbReference>
<dbReference type="SMART" id="SM00388">
    <property type="entry name" value="HisKA"/>
    <property type="match status" value="1"/>
</dbReference>
<evidence type="ECO:0000256" key="12">
    <source>
        <dbReference type="ARBA" id="ARBA00023306"/>
    </source>
</evidence>
<keyword evidence="10" id="KW-0902">Two-component regulatory system</keyword>
<evidence type="ECO:0000313" key="18">
    <source>
        <dbReference type="EMBL" id="GAP63764.1"/>
    </source>
</evidence>
<keyword evidence="5" id="KW-0597">Phosphoprotein</keyword>
<keyword evidence="11 15" id="KW-0472">Membrane</keyword>
<dbReference type="InterPro" id="IPR003661">
    <property type="entry name" value="HisK_dim/P_dom"/>
</dbReference>
<dbReference type="CDD" id="cd00082">
    <property type="entry name" value="HisKA"/>
    <property type="match status" value="1"/>
</dbReference>
<keyword evidence="14" id="KW-0175">Coiled coil</keyword>
<feature type="transmembrane region" description="Helical" evidence="15">
    <location>
        <begin position="20"/>
        <end position="41"/>
    </location>
</feature>
<dbReference type="SUPFAM" id="SSF47384">
    <property type="entry name" value="Homodimeric domain of signal transducing histidine kinase"/>
    <property type="match status" value="1"/>
</dbReference>
<dbReference type="Gene3D" id="3.30.565.10">
    <property type="entry name" value="Histidine kinase-like ATPase, C-terminal domain"/>
    <property type="match status" value="1"/>
</dbReference>
<evidence type="ECO:0000256" key="4">
    <source>
        <dbReference type="ARBA" id="ARBA00012438"/>
    </source>
</evidence>
<dbReference type="Gene3D" id="6.10.340.10">
    <property type="match status" value="1"/>
</dbReference>
<keyword evidence="12" id="KW-0131">Cell cycle</keyword>
<dbReference type="GO" id="GO:0000155">
    <property type="term" value="F:phosphorelay sensor kinase activity"/>
    <property type="evidence" value="ECO:0007669"/>
    <property type="project" value="InterPro"/>
</dbReference>
<dbReference type="InterPro" id="IPR003594">
    <property type="entry name" value="HATPase_dom"/>
</dbReference>
<keyword evidence="8" id="KW-0418">Kinase</keyword>
<dbReference type="Gene3D" id="3.30.450.40">
    <property type="match status" value="4"/>
</dbReference>
<dbReference type="CDD" id="cd06225">
    <property type="entry name" value="HAMP"/>
    <property type="match status" value="1"/>
</dbReference>
<protein>
    <recommendedName>
        <fullName evidence="13">Circadian input-output histidine kinase CikA</fullName>
        <ecNumber evidence="4">2.7.13.3</ecNumber>
    </recommendedName>
</protein>
<dbReference type="GO" id="GO:0009927">
    <property type="term" value="F:histidine phosphotransfer kinase activity"/>
    <property type="evidence" value="ECO:0007669"/>
    <property type="project" value="TreeGrafter"/>
</dbReference>